<comment type="caution">
    <text evidence="1">The sequence shown here is derived from an EMBL/GenBank/DDBJ whole genome shotgun (WGS) entry which is preliminary data.</text>
</comment>
<sequence>MLPIRLLKLQHQNKLQTHQLGQSLSKNNIGKLPENIDSNIRLLSIQRGPEVFQHINTDFEELTESRMVQSESDMDSIAPKVLSSLLACGFGGGEFSDLLRHNETLLCFLFYIYTSKGSSDSCSRQEFEEGSRHMLVLKRRRSTHDMNSLQRSFDNAEKLTEIDKSLSTRTAAGTLPTIILGIEDDECDLDEAPPDTDKEEFKFEHVRTFTGFQNNNRLFEFHWLKPRGILFWRKGIFWAFILLNEKGIGESCEYAVGTVFVIEIPQDIDVNQKLHS</sequence>
<proteinExistence type="predicted"/>
<evidence type="ECO:0000313" key="2">
    <source>
        <dbReference type="Proteomes" id="UP000887013"/>
    </source>
</evidence>
<organism evidence="1 2">
    <name type="scientific">Nephila pilipes</name>
    <name type="common">Giant wood spider</name>
    <name type="synonym">Nephila maculata</name>
    <dbReference type="NCBI Taxonomy" id="299642"/>
    <lineage>
        <taxon>Eukaryota</taxon>
        <taxon>Metazoa</taxon>
        <taxon>Ecdysozoa</taxon>
        <taxon>Arthropoda</taxon>
        <taxon>Chelicerata</taxon>
        <taxon>Arachnida</taxon>
        <taxon>Araneae</taxon>
        <taxon>Araneomorphae</taxon>
        <taxon>Entelegynae</taxon>
        <taxon>Araneoidea</taxon>
        <taxon>Nephilidae</taxon>
        <taxon>Nephila</taxon>
    </lineage>
</organism>
<dbReference type="EMBL" id="BMAW01057835">
    <property type="protein sequence ID" value="GFT13126.1"/>
    <property type="molecule type" value="Genomic_DNA"/>
</dbReference>
<reference evidence="1" key="1">
    <citation type="submission" date="2020-08" db="EMBL/GenBank/DDBJ databases">
        <title>Multicomponent nature underlies the extraordinary mechanical properties of spider dragline silk.</title>
        <authorList>
            <person name="Kono N."/>
            <person name="Nakamura H."/>
            <person name="Mori M."/>
            <person name="Yoshida Y."/>
            <person name="Ohtoshi R."/>
            <person name="Malay A.D."/>
            <person name="Moran D.A.P."/>
            <person name="Tomita M."/>
            <person name="Numata K."/>
            <person name="Arakawa K."/>
        </authorList>
    </citation>
    <scope>NUCLEOTIDE SEQUENCE</scope>
</reference>
<keyword evidence="2" id="KW-1185">Reference proteome</keyword>
<dbReference type="OrthoDB" id="6613179at2759"/>
<evidence type="ECO:0000313" key="1">
    <source>
        <dbReference type="EMBL" id="GFT13126.1"/>
    </source>
</evidence>
<gene>
    <name evidence="1" type="ORF">NPIL_200841</name>
</gene>
<name>A0A8X6TGS2_NEPPI</name>
<dbReference type="Proteomes" id="UP000887013">
    <property type="component" value="Unassembled WGS sequence"/>
</dbReference>
<protein>
    <submittedName>
        <fullName evidence="1">Uncharacterized protein</fullName>
    </submittedName>
</protein>
<accession>A0A8X6TGS2</accession>
<dbReference type="AlphaFoldDB" id="A0A8X6TGS2"/>